<evidence type="ECO:0008006" key="4">
    <source>
        <dbReference type="Google" id="ProtNLM"/>
    </source>
</evidence>
<dbReference type="AlphaFoldDB" id="A0A135TCC3"/>
<feature type="region of interest" description="Disordered" evidence="1">
    <location>
        <begin position="191"/>
        <end position="213"/>
    </location>
</feature>
<feature type="compositionally biased region" description="Polar residues" evidence="1">
    <location>
        <begin position="296"/>
        <end position="312"/>
    </location>
</feature>
<comment type="caution">
    <text evidence="2">The sequence shown here is derived from an EMBL/GenBank/DDBJ whole genome shotgun (WGS) entry which is preliminary data.</text>
</comment>
<reference evidence="2 3" key="1">
    <citation type="submission" date="2014-02" db="EMBL/GenBank/DDBJ databases">
        <title>The genome sequence of Colletotrichum salicis CBS 607.94.</title>
        <authorList>
            <person name="Baroncelli R."/>
            <person name="Thon M.R."/>
        </authorList>
    </citation>
    <scope>NUCLEOTIDE SEQUENCE [LARGE SCALE GENOMIC DNA]</scope>
    <source>
        <strain evidence="2 3">CBS 607.94</strain>
    </source>
</reference>
<organism evidence="2 3">
    <name type="scientific">Colletotrichum salicis</name>
    <dbReference type="NCBI Taxonomy" id="1209931"/>
    <lineage>
        <taxon>Eukaryota</taxon>
        <taxon>Fungi</taxon>
        <taxon>Dikarya</taxon>
        <taxon>Ascomycota</taxon>
        <taxon>Pezizomycotina</taxon>
        <taxon>Sordariomycetes</taxon>
        <taxon>Hypocreomycetidae</taxon>
        <taxon>Glomerellales</taxon>
        <taxon>Glomerellaceae</taxon>
        <taxon>Colletotrichum</taxon>
        <taxon>Colletotrichum acutatum species complex</taxon>
    </lineage>
</organism>
<dbReference type="Proteomes" id="UP000070121">
    <property type="component" value="Unassembled WGS sequence"/>
</dbReference>
<name>A0A135TCC3_9PEZI</name>
<evidence type="ECO:0000256" key="1">
    <source>
        <dbReference type="SAM" id="MobiDB-lite"/>
    </source>
</evidence>
<evidence type="ECO:0000313" key="2">
    <source>
        <dbReference type="EMBL" id="KXH45813.1"/>
    </source>
</evidence>
<feature type="compositionally biased region" description="Basic and acidic residues" evidence="1">
    <location>
        <begin position="280"/>
        <end position="295"/>
    </location>
</feature>
<protein>
    <recommendedName>
        <fullName evidence="4">Clr5 domain-containing protein</fullName>
    </recommendedName>
</protein>
<accession>A0A135TCC3</accession>
<proteinExistence type="predicted"/>
<evidence type="ECO:0000313" key="3">
    <source>
        <dbReference type="Proteomes" id="UP000070121"/>
    </source>
</evidence>
<keyword evidence="3" id="KW-1185">Reference proteome</keyword>
<gene>
    <name evidence="2" type="ORF">CSAL01_01975</name>
</gene>
<dbReference type="EMBL" id="JFFI01002028">
    <property type="protein sequence ID" value="KXH45813.1"/>
    <property type="molecule type" value="Genomic_DNA"/>
</dbReference>
<feature type="region of interest" description="Disordered" evidence="1">
    <location>
        <begin position="280"/>
        <end position="323"/>
    </location>
</feature>
<sequence length="323" mass="35907">MDWTPGGLFQTSSPCDEPQEVHRTASERSYQASENQLIQHHPWQMVSIDHTFSTPSQNDHGFDELPERCDDFGEGGFLVLFEASTNHVFSYNPNIESNIRLDVIDPLDHNAQCAWESSEMVPQEDEVDLAASMMLDDYSTINVGLQDSGGFFAIPEQSTTSDVMMSSPEASVSFAGPSTVWQMSSNETTATSEDQAISEPITTSPTSQPSATRKTIRSAKKLSHSGTKWDELRRGHLNRLYIRGNHTLDEVVFELAAIHNIEIGCVPNVKSHVLREKRVADHKLSASPRSKDDSRTGQSFQKTTPVSSTNKTASRRADVQHRL</sequence>